<dbReference type="Proteomes" id="UP000248806">
    <property type="component" value="Unassembled WGS sequence"/>
</dbReference>
<dbReference type="RefSeq" id="WP_111319834.1">
    <property type="nucleotide sequence ID" value="NZ_BIFX01000001.1"/>
</dbReference>
<reference evidence="2 3" key="1">
    <citation type="submission" date="2018-06" db="EMBL/GenBank/DDBJ databases">
        <title>Genomic Encyclopedia of Archaeal and Bacterial Type Strains, Phase II (KMG-II): from individual species to whole genera.</title>
        <authorList>
            <person name="Goeker M."/>
        </authorList>
    </citation>
    <scope>NUCLEOTIDE SEQUENCE [LARGE SCALE GENOMIC DNA]</scope>
    <source>
        <strain evidence="2 3">ATCC BAA-1881</strain>
    </source>
</reference>
<dbReference type="OrthoDB" id="383889at2"/>
<keyword evidence="2" id="KW-0762">Sugar transport</keyword>
<keyword evidence="3" id="KW-1185">Reference proteome</keyword>
<dbReference type="InterPro" id="IPR006059">
    <property type="entry name" value="SBP"/>
</dbReference>
<dbReference type="SUPFAM" id="SSF53850">
    <property type="entry name" value="Periplasmic binding protein-like II"/>
    <property type="match status" value="1"/>
</dbReference>
<sequence>MAHGSTQSRRHFLRYSASLALSGGLLAACAGTGGGGGSNSDLPALTHWYHQYGEKGTHEAVQRYAKQYTKAKVTVNWVPGTGNEYPDKVRTSLLGSNPPDVFELPNPTVDQVKAGLVVPLDDIISPVLNDFNENALKPLRINGKIYAIKMLNDMSMVYYRKGLFQKAGIEKEPQTIDELISAAKKLSNKDMKGLYIGSDGGIDALLYILGWAAGSEFLTEDNKITFVNERVAGAYEKLRELNASGGLLPDAPVFWWSSEPFKQGMCAMQWCGLWAMPEIQAALGDDFGVFPFPALDAQSKPAVGFGGWAEMISAKSKHIDAAKEYVKWLWIDNTDIQIDWNVGYGFHVPPRKSIAAKTDKLTKGLAAKAVEFLNAYGHSNTPYWDNAMQLALTDAVSNIVKHNADAMSELKKAADKCDKELQKLLS</sequence>
<proteinExistence type="predicted"/>
<dbReference type="InterPro" id="IPR050490">
    <property type="entry name" value="Bact_solute-bd_prot1"/>
</dbReference>
<evidence type="ECO:0000256" key="1">
    <source>
        <dbReference type="SAM" id="SignalP"/>
    </source>
</evidence>
<evidence type="ECO:0000313" key="3">
    <source>
        <dbReference type="Proteomes" id="UP000248806"/>
    </source>
</evidence>
<keyword evidence="2" id="KW-0813">Transport</keyword>
<feature type="chain" id="PRO_5016261180" evidence="1">
    <location>
        <begin position="31"/>
        <end position="426"/>
    </location>
</feature>
<keyword evidence="1" id="KW-0732">Signal</keyword>
<dbReference type="PANTHER" id="PTHR43649">
    <property type="entry name" value="ARABINOSE-BINDING PROTEIN-RELATED"/>
    <property type="match status" value="1"/>
</dbReference>
<dbReference type="EMBL" id="QKUF01000002">
    <property type="protein sequence ID" value="PZW34357.1"/>
    <property type="molecule type" value="Genomic_DNA"/>
</dbReference>
<feature type="signal peptide" evidence="1">
    <location>
        <begin position="1"/>
        <end position="30"/>
    </location>
</feature>
<comment type="caution">
    <text evidence="2">The sequence shown here is derived from an EMBL/GenBank/DDBJ whole genome shotgun (WGS) entry which is preliminary data.</text>
</comment>
<dbReference type="AlphaFoldDB" id="A0A326USG0"/>
<organism evidence="2 3">
    <name type="scientific">Thermosporothrix hazakensis</name>
    <dbReference type="NCBI Taxonomy" id="644383"/>
    <lineage>
        <taxon>Bacteria</taxon>
        <taxon>Bacillati</taxon>
        <taxon>Chloroflexota</taxon>
        <taxon>Ktedonobacteria</taxon>
        <taxon>Ktedonobacterales</taxon>
        <taxon>Thermosporotrichaceae</taxon>
        <taxon>Thermosporothrix</taxon>
    </lineage>
</organism>
<dbReference type="InterPro" id="IPR006311">
    <property type="entry name" value="TAT_signal"/>
</dbReference>
<dbReference type="PROSITE" id="PS51318">
    <property type="entry name" value="TAT"/>
    <property type="match status" value="1"/>
</dbReference>
<gene>
    <name evidence="2" type="ORF">EI42_01194</name>
</gene>
<accession>A0A326USG0</accession>
<name>A0A326USG0_THEHA</name>
<evidence type="ECO:0000313" key="2">
    <source>
        <dbReference type="EMBL" id="PZW34357.1"/>
    </source>
</evidence>
<protein>
    <submittedName>
        <fullName evidence="2">Multiple sugar transport system substrate-binding protein</fullName>
    </submittedName>
</protein>
<dbReference type="Pfam" id="PF01547">
    <property type="entry name" value="SBP_bac_1"/>
    <property type="match status" value="1"/>
</dbReference>
<dbReference type="Gene3D" id="3.40.190.10">
    <property type="entry name" value="Periplasmic binding protein-like II"/>
    <property type="match status" value="1"/>
</dbReference>